<feature type="region of interest" description="Disordered" evidence="1">
    <location>
        <begin position="290"/>
        <end position="562"/>
    </location>
</feature>
<dbReference type="GO" id="GO:0043596">
    <property type="term" value="C:nuclear replication fork"/>
    <property type="evidence" value="ECO:0007669"/>
    <property type="project" value="TreeGrafter"/>
</dbReference>
<feature type="compositionally biased region" description="Polar residues" evidence="1">
    <location>
        <begin position="364"/>
        <end position="373"/>
    </location>
</feature>
<dbReference type="PANTHER" id="PTHR16434:SF4">
    <property type="entry name" value="ETAA1 ACTIVATOR OF ATR KINASE"/>
    <property type="match status" value="1"/>
</dbReference>
<feature type="compositionally biased region" description="Basic and acidic residues" evidence="1">
    <location>
        <begin position="349"/>
        <end position="363"/>
    </location>
</feature>
<name>A0A8C3G0E3_CYCLU</name>
<evidence type="ECO:0000313" key="3">
    <source>
        <dbReference type="Proteomes" id="UP000694565"/>
    </source>
</evidence>
<dbReference type="PANTHER" id="PTHR16434">
    <property type="entry name" value="EWING'S TUMOR-ASSOCIATED ANTIGEN 1 ETAA1"/>
    <property type="match status" value="1"/>
</dbReference>
<feature type="compositionally biased region" description="Polar residues" evidence="1">
    <location>
        <begin position="539"/>
        <end position="549"/>
    </location>
</feature>
<feature type="compositionally biased region" description="Acidic residues" evidence="1">
    <location>
        <begin position="432"/>
        <end position="450"/>
    </location>
</feature>
<organism evidence="2 3">
    <name type="scientific">Cyclopterus lumpus</name>
    <name type="common">Lumpsucker</name>
    <dbReference type="NCBI Taxonomy" id="8103"/>
    <lineage>
        <taxon>Eukaryota</taxon>
        <taxon>Metazoa</taxon>
        <taxon>Chordata</taxon>
        <taxon>Craniata</taxon>
        <taxon>Vertebrata</taxon>
        <taxon>Euteleostomi</taxon>
        <taxon>Actinopterygii</taxon>
        <taxon>Neopterygii</taxon>
        <taxon>Teleostei</taxon>
        <taxon>Neoteleostei</taxon>
        <taxon>Acanthomorphata</taxon>
        <taxon>Eupercaria</taxon>
        <taxon>Perciformes</taxon>
        <taxon>Cottioidei</taxon>
        <taxon>Cottales</taxon>
        <taxon>Cyclopteridae</taxon>
        <taxon>Cyclopterus</taxon>
    </lineage>
</organism>
<feature type="compositionally biased region" description="Polar residues" evidence="1">
    <location>
        <begin position="53"/>
        <end position="62"/>
    </location>
</feature>
<dbReference type="GO" id="GO:2000001">
    <property type="term" value="P:regulation of DNA damage checkpoint"/>
    <property type="evidence" value="ECO:0007669"/>
    <property type="project" value="TreeGrafter"/>
</dbReference>
<keyword evidence="3" id="KW-1185">Reference proteome</keyword>
<feature type="region of interest" description="Disordered" evidence="1">
    <location>
        <begin position="1"/>
        <end position="136"/>
    </location>
</feature>
<dbReference type="GeneTree" id="ENSGT01030000235154"/>
<proteinExistence type="predicted"/>
<protein>
    <recommendedName>
        <fullName evidence="4">ETAA1 activator of ATR kinase</fullName>
    </recommendedName>
</protein>
<dbReference type="Proteomes" id="UP000694565">
    <property type="component" value="Unplaced"/>
</dbReference>
<feature type="compositionally biased region" description="Polar residues" evidence="1">
    <location>
        <begin position="216"/>
        <end position="229"/>
    </location>
</feature>
<reference evidence="2" key="1">
    <citation type="submission" date="2025-08" db="UniProtKB">
        <authorList>
            <consortium name="Ensembl"/>
        </authorList>
    </citation>
    <scope>IDENTIFICATION</scope>
</reference>
<dbReference type="InterPro" id="IPR029406">
    <property type="entry name" value="ETAA1"/>
</dbReference>
<dbReference type="Pfam" id="PF15350">
    <property type="entry name" value="ETAA1"/>
    <property type="match status" value="1"/>
</dbReference>
<feature type="compositionally biased region" description="Basic and acidic residues" evidence="1">
    <location>
        <begin position="149"/>
        <end position="163"/>
    </location>
</feature>
<accession>A0A8C3G0E3</accession>
<dbReference type="AlphaFoldDB" id="A0A8C3G0E3"/>
<feature type="compositionally biased region" description="Basic and acidic residues" evidence="1">
    <location>
        <begin position="484"/>
        <end position="495"/>
    </location>
</feature>
<dbReference type="GO" id="GO:0043539">
    <property type="term" value="F:protein serine/threonine kinase activator activity"/>
    <property type="evidence" value="ECO:0007669"/>
    <property type="project" value="TreeGrafter"/>
</dbReference>
<dbReference type="GO" id="GO:0006974">
    <property type="term" value="P:DNA damage response"/>
    <property type="evidence" value="ECO:0007669"/>
    <property type="project" value="TreeGrafter"/>
</dbReference>
<feature type="compositionally biased region" description="Basic residues" evidence="1">
    <location>
        <begin position="8"/>
        <end position="26"/>
    </location>
</feature>
<dbReference type="Ensembl" id="ENSCLMT00005026609.1">
    <property type="protein sequence ID" value="ENSCLMP00005025461.1"/>
    <property type="gene ID" value="ENSCLMG00005012511.1"/>
</dbReference>
<feature type="region of interest" description="Disordered" evidence="1">
    <location>
        <begin position="149"/>
        <end position="275"/>
    </location>
</feature>
<evidence type="ECO:0000256" key="1">
    <source>
        <dbReference type="SAM" id="MobiDB-lite"/>
    </source>
</evidence>
<evidence type="ECO:0000313" key="2">
    <source>
        <dbReference type="Ensembl" id="ENSCLMP00005025461.1"/>
    </source>
</evidence>
<sequence>GEASGGLRQRRRSALQRASSRVRRRIYAPLPSSLFKTPTRIPRPRAGAGFSAESPNNDSDFQQDIIWDATSPSPNGPGKLPGFSPERFSEALPHGRPTVAEPTLQQWIGDSAAIPCTPDAQGPKPKKKSPPNGVDDLLKLAKQFDFNMFRREEEEEVDDRRSPELLSEDVSDSENADRSDASFPASRRPAAKAPNGTDERFRMEDDLDFLFDGPTQRLSGSLSQPSQVKPASREAAGKPPAPSASHGATSGVSTSGVSTSGVSTAAKDEFEDDWENDDLLNDSLVLAMTQDPQSFAAPRHSSTQKPLGQVRPRRESPASVVQDNVRQRATFKLEPNLNFSFQRIQTNPKVDHGSKAAVKDAQRNRFSPTQRTSDAVKPVPQKPPVPQRASDATAWNTSARSFPTEPASAPSRGEATDLPDEDLSAFFSPDPVWDDPADDDLLCEMCEDVENQLQSAENVSAGRAPPGGRASQPRASPPPSSNRQPDDRQPFDPKKQTAASLACAAGRPAGGSWTGGSVAAGQKTLRGPRAAPRGRRAKTSSPSRSQTTRFLRRPATVRAERAPDLLKPPVFCKCSAAEIEQKKQLAMERRRRRLQDAQNLRAPT</sequence>
<evidence type="ECO:0008006" key="4">
    <source>
        <dbReference type="Google" id="ProtNLM"/>
    </source>
</evidence>
<feature type="compositionally biased region" description="Low complexity" evidence="1">
    <location>
        <begin position="243"/>
        <end position="265"/>
    </location>
</feature>
<feature type="compositionally biased region" description="Polar residues" evidence="1">
    <location>
        <begin position="337"/>
        <end position="348"/>
    </location>
</feature>
<reference evidence="2" key="2">
    <citation type="submission" date="2025-09" db="UniProtKB">
        <authorList>
            <consortium name="Ensembl"/>
        </authorList>
    </citation>
    <scope>IDENTIFICATION</scope>
</reference>
<dbReference type="GO" id="GO:0031297">
    <property type="term" value="P:replication fork processing"/>
    <property type="evidence" value="ECO:0007669"/>
    <property type="project" value="TreeGrafter"/>
</dbReference>